<name>A0A4Q1B826_TREME</name>
<sequence>MNPSGPSRSPLLAPIPTQSTFFIPSPSEHHMFHPHATLNIASRVTLQSAGVGLLISAVQNALEKHDQGALGIFTRTGGTIAFFAAMGFTFSFTQAAVSNARETDDALNGVAGGCAAGFLAGVRARSLPMAVGSCAALGAAIGTFSAAGNALTGTDRLSMPRPEREERRLQFFKQPKIKQDEATA</sequence>
<evidence type="ECO:0000256" key="1">
    <source>
        <dbReference type="ARBA" id="ARBA00004448"/>
    </source>
</evidence>
<dbReference type="STRING" id="5217.A0A4Q1B826"/>
<evidence type="ECO:0000313" key="9">
    <source>
        <dbReference type="Proteomes" id="UP000289152"/>
    </source>
</evidence>
<keyword evidence="9" id="KW-1185">Reference proteome</keyword>
<dbReference type="AlphaFoldDB" id="A0A4Q1B826"/>
<reference evidence="8 9" key="1">
    <citation type="submission" date="2016-06" db="EMBL/GenBank/DDBJ databases">
        <title>Evolution of pathogenesis and genome organization in the Tremellales.</title>
        <authorList>
            <person name="Cuomo C."/>
            <person name="Litvintseva A."/>
            <person name="Heitman J."/>
            <person name="Chen Y."/>
            <person name="Sun S."/>
            <person name="Springer D."/>
            <person name="Dromer F."/>
            <person name="Young S."/>
            <person name="Zeng Q."/>
            <person name="Chapman S."/>
            <person name="Gujja S."/>
            <person name="Saif S."/>
            <person name="Birren B."/>
        </authorList>
    </citation>
    <scope>NUCLEOTIDE SEQUENCE [LARGE SCALE GENOMIC DNA]</scope>
    <source>
        <strain evidence="8 9">ATCC 28783</strain>
    </source>
</reference>
<comment type="subcellular location">
    <subcellularLocation>
        <location evidence="1">Mitochondrion inner membrane</location>
        <topology evidence="1">Multi-pass membrane protein</topology>
    </subcellularLocation>
</comment>
<gene>
    <name evidence="8" type="ORF">M231_07994</name>
</gene>
<organism evidence="8 9">
    <name type="scientific">Tremella mesenterica</name>
    <name type="common">Jelly fungus</name>
    <dbReference type="NCBI Taxonomy" id="5217"/>
    <lineage>
        <taxon>Eukaryota</taxon>
        <taxon>Fungi</taxon>
        <taxon>Dikarya</taxon>
        <taxon>Basidiomycota</taxon>
        <taxon>Agaricomycotina</taxon>
        <taxon>Tremellomycetes</taxon>
        <taxon>Tremellales</taxon>
        <taxon>Tremellaceae</taxon>
        <taxon>Tremella</taxon>
    </lineage>
</organism>
<dbReference type="GO" id="GO:0005743">
    <property type="term" value="C:mitochondrial inner membrane"/>
    <property type="evidence" value="ECO:0007669"/>
    <property type="project" value="UniProtKB-SubCell"/>
</dbReference>
<dbReference type="Proteomes" id="UP000289152">
    <property type="component" value="Unassembled WGS sequence"/>
</dbReference>
<dbReference type="VEuPathDB" id="FungiDB:TREMEDRAFT_67637"/>
<evidence type="ECO:0000313" key="8">
    <source>
        <dbReference type="EMBL" id="RXK34752.1"/>
    </source>
</evidence>
<dbReference type="InterPro" id="IPR039205">
    <property type="entry name" value="NDUFA11"/>
</dbReference>
<evidence type="ECO:0000256" key="2">
    <source>
        <dbReference type="ARBA" id="ARBA00022692"/>
    </source>
</evidence>
<dbReference type="EMBL" id="SDIL01000198">
    <property type="protein sequence ID" value="RXK34752.1"/>
    <property type="molecule type" value="Genomic_DNA"/>
</dbReference>
<dbReference type="GO" id="GO:0045271">
    <property type="term" value="C:respiratory chain complex I"/>
    <property type="evidence" value="ECO:0007669"/>
    <property type="project" value="InterPro"/>
</dbReference>
<keyword evidence="4" id="KW-1133">Transmembrane helix</keyword>
<dbReference type="OrthoDB" id="1913277at2759"/>
<evidence type="ECO:0000256" key="5">
    <source>
        <dbReference type="ARBA" id="ARBA00023128"/>
    </source>
</evidence>
<evidence type="ECO:0000256" key="4">
    <source>
        <dbReference type="ARBA" id="ARBA00022989"/>
    </source>
</evidence>
<keyword evidence="2" id="KW-0812">Transmembrane</keyword>
<keyword evidence="3" id="KW-0999">Mitochondrion inner membrane</keyword>
<keyword evidence="6" id="KW-0472">Membrane</keyword>
<dbReference type="InParanoid" id="A0A4Q1B826"/>
<feature type="region of interest" description="Disordered" evidence="7">
    <location>
        <begin position="153"/>
        <end position="184"/>
    </location>
</feature>
<evidence type="ECO:0000256" key="7">
    <source>
        <dbReference type="SAM" id="MobiDB-lite"/>
    </source>
</evidence>
<evidence type="ECO:0000256" key="6">
    <source>
        <dbReference type="ARBA" id="ARBA00023136"/>
    </source>
</evidence>
<keyword evidence="5" id="KW-0496">Mitochondrion</keyword>
<comment type="caution">
    <text evidence="8">The sequence shown here is derived from an EMBL/GenBank/DDBJ whole genome shotgun (WGS) entry which is preliminary data.</text>
</comment>
<proteinExistence type="predicted"/>
<accession>A0A4Q1B826</accession>
<evidence type="ECO:0000256" key="3">
    <source>
        <dbReference type="ARBA" id="ARBA00022792"/>
    </source>
</evidence>
<dbReference type="GO" id="GO:0006120">
    <property type="term" value="P:mitochondrial electron transport, NADH to ubiquinone"/>
    <property type="evidence" value="ECO:0007669"/>
    <property type="project" value="InterPro"/>
</dbReference>
<dbReference type="PANTHER" id="PTHR21382">
    <property type="entry name" value="NADH-UBIQUINONE OXIDOREDUCTASE SUBUNIT"/>
    <property type="match status" value="1"/>
</dbReference>
<dbReference type="PANTHER" id="PTHR21382:SF1">
    <property type="entry name" value="NADH DEHYDROGENASE [UBIQUINONE] 1 ALPHA SUBCOMPLEX SUBUNIT 11"/>
    <property type="match status" value="1"/>
</dbReference>
<dbReference type="Pfam" id="PF02466">
    <property type="entry name" value="Tim17"/>
    <property type="match status" value="1"/>
</dbReference>
<protein>
    <submittedName>
        <fullName evidence="8">Uncharacterized protein</fullName>
    </submittedName>
</protein>